<dbReference type="PANTHER" id="PTHR12436">
    <property type="entry name" value="80 KDA MCM3-ASSOCIATED PROTEIN"/>
    <property type="match status" value="1"/>
</dbReference>
<protein>
    <recommendedName>
        <fullName evidence="2">SAC3/GANP/THP3 conserved domain-containing protein</fullName>
    </recommendedName>
</protein>
<feature type="region of interest" description="Disordered" evidence="1">
    <location>
        <begin position="134"/>
        <end position="179"/>
    </location>
</feature>
<feature type="compositionally biased region" description="Basic and acidic residues" evidence="1">
    <location>
        <begin position="155"/>
        <end position="178"/>
    </location>
</feature>
<dbReference type="GO" id="GO:0005634">
    <property type="term" value="C:nucleus"/>
    <property type="evidence" value="ECO:0007669"/>
    <property type="project" value="TreeGrafter"/>
</dbReference>
<gene>
    <name evidence="3" type="ORF">CHYS00102_LOCUS4011</name>
</gene>
<name>A0A7S1FN14_9STRA</name>
<feature type="compositionally biased region" description="Low complexity" evidence="1">
    <location>
        <begin position="262"/>
        <end position="276"/>
    </location>
</feature>
<dbReference type="InterPro" id="IPR005062">
    <property type="entry name" value="SAC3/GANP/THP3_conserved"/>
</dbReference>
<dbReference type="AlphaFoldDB" id="A0A7S1FN14"/>
<organism evidence="3">
    <name type="scientific">Corethron hystrix</name>
    <dbReference type="NCBI Taxonomy" id="216773"/>
    <lineage>
        <taxon>Eukaryota</taxon>
        <taxon>Sar</taxon>
        <taxon>Stramenopiles</taxon>
        <taxon>Ochrophyta</taxon>
        <taxon>Bacillariophyta</taxon>
        <taxon>Coscinodiscophyceae</taxon>
        <taxon>Corethrophycidae</taxon>
        <taxon>Corethrales</taxon>
        <taxon>Corethraceae</taxon>
        <taxon>Corethron</taxon>
    </lineage>
</organism>
<feature type="compositionally biased region" description="Basic and acidic residues" evidence="1">
    <location>
        <begin position="231"/>
        <end position="241"/>
    </location>
</feature>
<feature type="region of interest" description="Disordered" evidence="1">
    <location>
        <begin position="216"/>
        <end position="302"/>
    </location>
</feature>
<proteinExistence type="predicted"/>
<sequence length="705" mass="78714">MSYYGPARTANPVTSSSTHTWNGVAWIPNDVSVGSGPFNVVSQQWASSKSVSSHSGGTYPSLGAPQSQAADAASYLSQYEQYCVQQQQLTAQLDASVDEGERKRLVAWAEYYRRQYEYQQYYSQQNKVVKSASLPALPPHQPEATQVSASPLPPKQEKQKPGKQEASEPKTSHPESLKRYVQRALSKCSSAVQKAAVQKEVQAVIARKIKAGTMWTTDWDSEPEPLAEDSASEREKDRRFPSGDVSAPRAKKGRWSVKDDGSSSSEKSFSSYYGPSKKIQAVDVPVSHTPPKQSKFDAGRGKLSYSAKNDSYELNLPPNDSYYGCGKNENLANGTTKALKKSKQQLEKKKSKKSASVLVSNSKSLSGGFNVKASALKKRANRFELTSGLGVSSTSINQHAQYMGIGVIGGSKQVYNENDYEKMTVKGTCQVLEKEYLRLTGPPKSEKVRPQHILKAHLRNLKQTWNQEACDYVWICSQLKAVRQDLKVQRIVNEFSIDCYETHARIALESEDLNEFNQCQTQLWELYQVCEHKDGVSKVALKNKFEFIAYRIIYYVFLTFCNSKYEGGSSDLLNLMLTVSQNKEICNDKCVSHALKVRRAVAENDFLNFFRLHTTSPLMSSYLMDHLVPTIRFNALKTVVKSHRPNISSNFLFDVLGFTDADERAEGLDWLKSCGCVFNGDESVFLITESTVHSSNLESGKNSLI</sequence>
<evidence type="ECO:0000259" key="2">
    <source>
        <dbReference type="Pfam" id="PF03399"/>
    </source>
</evidence>
<dbReference type="Pfam" id="PF03399">
    <property type="entry name" value="SAC3_GANP"/>
    <property type="match status" value="1"/>
</dbReference>
<reference evidence="3" key="1">
    <citation type="submission" date="2021-01" db="EMBL/GenBank/DDBJ databases">
        <authorList>
            <person name="Corre E."/>
            <person name="Pelletier E."/>
            <person name="Niang G."/>
            <person name="Scheremetjew M."/>
            <person name="Finn R."/>
            <person name="Kale V."/>
            <person name="Holt S."/>
            <person name="Cochrane G."/>
            <person name="Meng A."/>
            <person name="Brown T."/>
            <person name="Cohen L."/>
        </authorList>
    </citation>
    <scope>NUCLEOTIDE SEQUENCE</scope>
    <source>
        <strain evidence="3">308</strain>
    </source>
</reference>
<dbReference type="EMBL" id="HBFR01005657">
    <property type="protein sequence ID" value="CAD8876833.1"/>
    <property type="molecule type" value="Transcribed_RNA"/>
</dbReference>
<evidence type="ECO:0000313" key="3">
    <source>
        <dbReference type="EMBL" id="CAD8876833.1"/>
    </source>
</evidence>
<dbReference type="InterPro" id="IPR045107">
    <property type="entry name" value="SAC3/GANP/THP3"/>
</dbReference>
<feature type="domain" description="SAC3/GANP/THP3 conserved" evidence="2">
    <location>
        <begin position="431"/>
        <end position="665"/>
    </location>
</feature>
<dbReference type="PANTHER" id="PTHR12436:SF4">
    <property type="entry name" value="LEUKOCYTE RECEPTOR CLUSTER MEMBER 8"/>
    <property type="match status" value="1"/>
</dbReference>
<dbReference type="Gene3D" id="1.25.40.990">
    <property type="match status" value="1"/>
</dbReference>
<accession>A0A7S1FN14</accession>
<evidence type="ECO:0000256" key="1">
    <source>
        <dbReference type="SAM" id="MobiDB-lite"/>
    </source>
</evidence>